<reference evidence="12 13" key="1">
    <citation type="submission" date="2019-09" db="EMBL/GenBank/DDBJ databases">
        <title>Parvibaculum sedimenti sp. nov., isolated from sediment.</title>
        <authorList>
            <person name="Wang Y."/>
        </authorList>
    </citation>
    <scope>NUCLEOTIDE SEQUENCE [LARGE SCALE GENOMIC DNA]</scope>
    <source>
        <strain evidence="12 13">HXT-9</strain>
    </source>
</reference>
<evidence type="ECO:0000256" key="1">
    <source>
        <dbReference type="ARBA" id="ARBA00004370"/>
    </source>
</evidence>
<dbReference type="PROSITE" id="PS51779">
    <property type="entry name" value="POTRA"/>
    <property type="match status" value="1"/>
</dbReference>
<dbReference type="EMBL" id="WESC01000015">
    <property type="protein sequence ID" value="KAB7738915.1"/>
    <property type="molecule type" value="Genomic_DNA"/>
</dbReference>
<dbReference type="GO" id="GO:0090529">
    <property type="term" value="P:cell septum assembly"/>
    <property type="evidence" value="ECO:0007669"/>
    <property type="project" value="InterPro"/>
</dbReference>
<evidence type="ECO:0000259" key="11">
    <source>
        <dbReference type="PROSITE" id="PS51779"/>
    </source>
</evidence>
<feature type="domain" description="POTRA" evidence="11">
    <location>
        <begin position="113"/>
        <end position="181"/>
    </location>
</feature>
<dbReference type="PANTHER" id="PTHR35851">
    <property type="entry name" value="CELL DIVISION PROTEIN FTSQ"/>
    <property type="match status" value="1"/>
</dbReference>
<organism evidence="12 13">
    <name type="scientific">Parvibaculum sedimenti</name>
    <dbReference type="NCBI Taxonomy" id="2608632"/>
    <lineage>
        <taxon>Bacteria</taxon>
        <taxon>Pseudomonadati</taxon>
        <taxon>Pseudomonadota</taxon>
        <taxon>Alphaproteobacteria</taxon>
        <taxon>Hyphomicrobiales</taxon>
        <taxon>Parvibaculaceae</taxon>
        <taxon>Parvibaculum</taxon>
    </lineage>
</organism>
<dbReference type="InterPro" id="IPR034746">
    <property type="entry name" value="POTRA"/>
</dbReference>
<dbReference type="GO" id="GO:0005886">
    <property type="term" value="C:plasma membrane"/>
    <property type="evidence" value="ECO:0007669"/>
    <property type="project" value="UniProtKB-SubCell"/>
</dbReference>
<dbReference type="GO" id="GO:0006629">
    <property type="term" value="P:lipid metabolic process"/>
    <property type="evidence" value="ECO:0007669"/>
    <property type="project" value="InterPro"/>
</dbReference>
<dbReference type="Pfam" id="PF03799">
    <property type="entry name" value="FtsQ_DivIB_C"/>
    <property type="match status" value="1"/>
</dbReference>
<keyword evidence="2 9" id="KW-1003">Cell membrane</keyword>
<comment type="similarity">
    <text evidence="9">Belongs to the FtsQ/DivIB family. FtsQ subfamily.</text>
</comment>
<dbReference type="InterPro" id="IPR005548">
    <property type="entry name" value="Cell_div_FtsQ/DivIB_C"/>
</dbReference>
<feature type="domain" description="PI-PLC Y-box" evidence="10">
    <location>
        <begin position="166"/>
        <end position="199"/>
    </location>
</feature>
<evidence type="ECO:0000256" key="9">
    <source>
        <dbReference type="HAMAP-Rule" id="MF_00911"/>
    </source>
</evidence>
<dbReference type="HAMAP" id="MF_00911">
    <property type="entry name" value="FtsQ_subfam"/>
    <property type="match status" value="1"/>
</dbReference>
<evidence type="ECO:0000256" key="3">
    <source>
        <dbReference type="ARBA" id="ARBA00022519"/>
    </source>
</evidence>
<keyword evidence="6 9" id="KW-1133">Transmembrane helix</keyword>
<evidence type="ECO:0000256" key="8">
    <source>
        <dbReference type="ARBA" id="ARBA00023306"/>
    </source>
</evidence>
<dbReference type="Gene3D" id="3.40.50.11690">
    <property type="entry name" value="Cell division protein FtsQ/DivIB"/>
    <property type="match status" value="1"/>
</dbReference>
<dbReference type="GO" id="GO:0035556">
    <property type="term" value="P:intracellular signal transduction"/>
    <property type="evidence" value="ECO:0007669"/>
    <property type="project" value="InterPro"/>
</dbReference>
<feature type="transmembrane region" description="Helical" evidence="9">
    <location>
        <begin position="71"/>
        <end position="93"/>
    </location>
</feature>
<evidence type="ECO:0000256" key="7">
    <source>
        <dbReference type="ARBA" id="ARBA00023136"/>
    </source>
</evidence>
<dbReference type="InterPro" id="IPR001711">
    <property type="entry name" value="PLipase_C_Pinositol-sp_Y"/>
</dbReference>
<keyword evidence="5 9" id="KW-0812">Transmembrane</keyword>
<dbReference type="InterPro" id="IPR013685">
    <property type="entry name" value="POTRA_FtsQ_type"/>
</dbReference>
<evidence type="ECO:0000256" key="6">
    <source>
        <dbReference type="ARBA" id="ARBA00022989"/>
    </source>
</evidence>
<comment type="subcellular location">
    <subcellularLocation>
        <location evidence="9">Cell inner membrane</location>
        <topology evidence="9">Single-pass type II membrane protein</topology>
    </subcellularLocation>
    <subcellularLocation>
        <location evidence="1">Membrane</location>
    </subcellularLocation>
    <text evidence="9">Localizes to the division septum.</text>
</comment>
<dbReference type="InterPro" id="IPR026579">
    <property type="entry name" value="FtsQ"/>
</dbReference>
<name>A0A6N6VGV2_9HYPH</name>
<dbReference type="RefSeq" id="WP_152217190.1">
    <property type="nucleotide sequence ID" value="NZ_JBAQYD010000197.1"/>
</dbReference>
<evidence type="ECO:0000259" key="10">
    <source>
        <dbReference type="PROSITE" id="PS50008"/>
    </source>
</evidence>
<comment type="caution">
    <text evidence="12">The sequence shown here is derived from an EMBL/GenBank/DDBJ whole genome shotgun (WGS) entry which is preliminary data.</text>
</comment>
<keyword evidence="4 9" id="KW-0132">Cell division</keyword>
<sequence length="354" mass="38107">MRSVSGNRSRAVSRTGVRAVPVKKRASSKIVPGRRAVAADRSFGRRRDRPASGFMRWVEEMREGSVGMKPFTAAAVALILGLGLYGLFVGGHVSSAAREAAFQGNRVLALAGFSVEDVTVTGRTHADPQALLAALGVTRGDPIFGVDTEAARQRVERVDWVKSATVTRLLPHAIRIDVVERQPFAIWQRGGELSVVDTEGHPITDDNVQSYANLPFVVGFGGARNVHEVLSLIQETQPQLLPRVRAFVRVGDRRWNLRFENGVDVKLPEVGVEKALADLVNLDQTYKILSRDIESVDLRLPDRVSVALTADAMAERGNALAARIGGKDGGAMKNLGGATTGAVKARFVTGGDNT</sequence>
<evidence type="ECO:0000256" key="4">
    <source>
        <dbReference type="ARBA" id="ARBA00022618"/>
    </source>
</evidence>
<protein>
    <recommendedName>
        <fullName evidence="9">Cell division protein FtsQ</fullName>
    </recommendedName>
</protein>
<evidence type="ECO:0000313" key="12">
    <source>
        <dbReference type="EMBL" id="KAB7738915.1"/>
    </source>
</evidence>
<evidence type="ECO:0000256" key="5">
    <source>
        <dbReference type="ARBA" id="ARBA00022692"/>
    </source>
</evidence>
<accession>A0A6N6VGV2</accession>
<keyword evidence="7 9" id="KW-0472">Membrane</keyword>
<dbReference type="AlphaFoldDB" id="A0A6N6VGV2"/>
<evidence type="ECO:0000313" key="13">
    <source>
        <dbReference type="Proteomes" id="UP000468901"/>
    </source>
</evidence>
<dbReference type="Pfam" id="PF08478">
    <property type="entry name" value="POTRA_1"/>
    <property type="match status" value="1"/>
</dbReference>
<dbReference type="Gene3D" id="3.10.20.310">
    <property type="entry name" value="membrane protein fhac"/>
    <property type="match status" value="1"/>
</dbReference>
<gene>
    <name evidence="9" type="primary">ftsQ</name>
    <name evidence="12" type="ORF">F2P47_14980</name>
</gene>
<comment type="function">
    <text evidence="9">Essential cell division protein.</text>
</comment>
<dbReference type="PANTHER" id="PTHR35851:SF1">
    <property type="entry name" value="CELL DIVISION PROTEIN FTSQ"/>
    <property type="match status" value="1"/>
</dbReference>
<proteinExistence type="inferred from homology"/>
<dbReference type="InterPro" id="IPR045335">
    <property type="entry name" value="FtsQ_C_sf"/>
</dbReference>
<evidence type="ECO:0000256" key="2">
    <source>
        <dbReference type="ARBA" id="ARBA00022475"/>
    </source>
</evidence>
<dbReference type="PROSITE" id="PS50008">
    <property type="entry name" value="PIPLC_Y_DOMAIN"/>
    <property type="match status" value="1"/>
</dbReference>
<dbReference type="GO" id="GO:0043093">
    <property type="term" value="P:FtsZ-dependent cytokinesis"/>
    <property type="evidence" value="ECO:0007669"/>
    <property type="project" value="UniProtKB-UniRule"/>
</dbReference>
<dbReference type="GO" id="GO:0032153">
    <property type="term" value="C:cell division site"/>
    <property type="evidence" value="ECO:0007669"/>
    <property type="project" value="UniProtKB-UniRule"/>
</dbReference>
<dbReference type="Proteomes" id="UP000468901">
    <property type="component" value="Unassembled WGS sequence"/>
</dbReference>
<keyword evidence="3 9" id="KW-0997">Cell inner membrane</keyword>
<keyword evidence="13" id="KW-1185">Reference proteome</keyword>
<keyword evidence="8 9" id="KW-0131">Cell cycle</keyword>
<dbReference type="GO" id="GO:0004435">
    <property type="term" value="F:phosphatidylinositol-4,5-bisphosphate phospholipase C activity"/>
    <property type="evidence" value="ECO:0007669"/>
    <property type="project" value="InterPro"/>
</dbReference>